<feature type="transmembrane region" description="Helical" evidence="6">
    <location>
        <begin position="160"/>
        <end position="180"/>
    </location>
</feature>
<evidence type="ECO:0000256" key="4">
    <source>
        <dbReference type="ARBA" id="ARBA00022636"/>
    </source>
</evidence>
<sequence>MDWLGLRFLTTVPDGSQILLNCRHTPELVVLAYLLACTAGYATLSFAERAGHADNAAAQRNWCVVGALSLGGGIWGMHFVAMLAFQTPVAVNYDLPTTVFSLLVVVLAALLAMPSVAESQPTLRQRIQAALCIGFGIGLMHYSGMAAMRSEAQLYYRPSLFALSLFIAVVASLAALQLSLFFRGREGLLHQLLRIAASLVMGGAIVSMHFTGMWALEMVVPIGTPLQLQSPTNAMQLGLSIALIALMAIGGGIGAAWADRKIQHKEHDLLKIRSLLAQLSQARASLQKVAHYDPLTNLLNRRSFNEIFADKLRCHAESKQALALVFLDIDHFKRINDSLGHDAGDQLLKEVAERIRHTLRDEDVVARFGGDEFCILASLSRIEEAHNLARRIMARMKKPISLANRQMVMTTSVGIALYPRDGETCEELFKHADLALYQSKGSGRNAVHFFSEHLRNKANMELELEGELRQALKKELGLLLHYQPILDLGSGRIDKLEALVRWQHPRLGLLSPERFIGIAEANGFIADLDVWVLRRACQDLHLLCSKLSLHELRVAVNCSALNLSHDDLPDEVAQALKSSGLRAQRLELELTENALMSNVNQALSLLQRIRDLGVSISIDDFGTGYSSLAYLKRLPLDTLKIDRSFMLDLPEANADRQIVQAIIGMAHTLNLRVVAEGVENPAQLEFLRQQGCDFIQGYLFSKPLPLQELAQFLTDFAAGLTDQRLLADRNRGGINILKLNQP</sequence>
<dbReference type="GO" id="GO:0071732">
    <property type="term" value="P:cellular response to nitric oxide"/>
    <property type="evidence" value="ECO:0007669"/>
    <property type="project" value="UniProtKB-ARBA"/>
</dbReference>
<keyword evidence="4" id="KW-0973">c-di-GMP</keyword>
<proteinExistence type="predicted"/>
<dbReference type="GO" id="GO:0071111">
    <property type="term" value="F:cyclic-guanylate-specific phosphodiesterase activity"/>
    <property type="evidence" value="ECO:0007669"/>
    <property type="project" value="UniProtKB-EC"/>
</dbReference>
<feature type="transmembrane region" description="Helical" evidence="6">
    <location>
        <begin position="62"/>
        <end position="85"/>
    </location>
</feature>
<dbReference type="InterPro" id="IPR029787">
    <property type="entry name" value="Nucleotide_cyclase"/>
</dbReference>
<evidence type="ECO:0000259" key="9">
    <source>
        <dbReference type="PROSITE" id="PS50924"/>
    </source>
</evidence>
<dbReference type="PROSITE" id="PS50924">
    <property type="entry name" value="MHYT"/>
    <property type="match status" value="1"/>
</dbReference>
<evidence type="ECO:0000256" key="6">
    <source>
        <dbReference type="PROSITE-ProRule" id="PRU00244"/>
    </source>
</evidence>
<feature type="transmembrane region" description="Helical" evidence="6">
    <location>
        <begin position="129"/>
        <end position="148"/>
    </location>
</feature>
<dbReference type="EMBL" id="QJRX01000007">
    <property type="protein sequence ID" value="PYC22763.1"/>
    <property type="molecule type" value="Genomic_DNA"/>
</dbReference>
<protein>
    <recommendedName>
        <fullName evidence="3">cyclic-guanylate-specific phosphodiesterase</fullName>
        <ecNumber evidence="3">3.1.4.52</ecNumber>
    </recommendedName>
</protein>
<name>A0A2V4L979_AQUAC</name>
<feature type="domain" description="EAL" evidence="7">
    <location>
        <begin position="461"/>
        <end position="717"/>
    </location>
</feature>
<dbReference type="Pfam" id="PF03707">
    <property type="entry name" value="MHYT"/>
    <property type="match status" value="3"/>
</dbReference>
<dbReference type="Pfam" id="PF00563">
    <property type="entry name" value="EAL"/>
    <property type="match status" value="1"/>
</dbReference>
<comment type="catalytic activity">
    <reaction evidence="5">
        <text>3',3'-c-di-GMP + H2O = 5'-phosphoguanylyl(3'-&gt;5')guanosine + H(+)</text>
        <dbReference type="Rhea" id="RHEA:24902"/>
        <dbReference type="ChEBI" id="CHEBI:15377"/>
        <dbReference type="ChEBI" id="CHEBI:15378"/>
        <dbReference type="ChEBI" id="CHEBI:58754"/>
        <dbReference type="ChEBI" id="CHEBI:58805"/>
        <dbReference type="EC" id="3.1.4.52"/>
    </reaction>
    <physiologicalReaction direction="left-to-right" evidence="5">
        <dbReference type="Rhea" id="RHEA:24903"/>
    </physiologicalReaction>
</comment>
<dbReference type="PANTHER" id="PTHR33121">
    <property type="entry name" value="CYCLIC DI-GMP PHOSPHODIESTERASE PDEF"/>
    <property type="match status" value="1"/>
</dbReference>
<dbReference type="EC" id="3.1.4.52" evidence="3"/>
<dbReference type="PROSITE" id="PS50887">
    <property type="entry name" value="GGDEF"/>
    <property type="match status" value="1"/>
</dbReference>
<dbReference type="InterPro" id="IPR050706">
    <property type="entry name" value="Cyclic-di-GMP_PDE-like"/>
</dbReference>
<dbReference type="AlphaFoldDB" id="A0A2V4L979"/>
<feature type="transmembrane region" description="Helical" evidence="6">
    <location>
        <begin position="30"/>
        <end position="50"/>
    </location>
</feature>
<organism evidence="10 11">
    <name type="scientific">Aquipseudomonas alcaligenes</name>
    <name type="common">Pseudomonas alcaligenes</name>
    <dbReference type="NCBI Taxonomy" id="43263"/>
    <lineage>
        <taxon>Bacteria</taxon>
        <taxon>Pseudomonadati</taxon>
        <taxon>Pseudomonadota</taxon>
        <taxon>Gammaproteobacteria</taxon>
        <taxon>Pseudomonadales</taxon>
        <taxon>Pseudomonadaceae</taxon>
        <taxon>Aquipseudomonas</taxon>
    </lineage>
</organism>
<dbReference type="Proteomes" id="UP000248146">
    <property type="component" value="Unassembled WGS sequence"/>
</dbReference>
<dbReference type="FunFam" id="3.20.20.450:FF:000001">
    <property type="entry name" value="Cyclic di-GMP phosphodiesterase yahA"/>
    <property type="match status" value="1"/>
</dbReference>
<dbReference type="InterPro" id="IPR043128">
    <property type="entry name" value="Rev_trsase/Diguanyl_cyclase"/>
</dbReference>
<evidence type="ECO:0000259" key="8">
    <source>
        <dbReference type="PROSITE" id="PS50887"/>
    </source>
</evidence>
<dbReference type="InterPro" id="IPR035919">
    <property type="entry name" value="EAL_sf"/>
</dbReference>
<evidence type="ECO:0000313" key="10">
    <source>
        <dbReference type="EMBL" id="PYC22763.1"/>
    </source>
</evidence>
<dbReference type="OrthoDB" id="9804951at2"/>
<evidence type="ECO:0000256" key="1">
    <source>
        <dbReference type="ARBA" id="ARBA00001946"/>
    </source>
</evidence>
<reference evidence="10 11" key="1">
    <citation type="submission" date="2018-06" db="EMBL/GenBank/DDBJ databases">
        <title>Pseudomonas diversity within urban Lake Michigan freshwaters.</title>
        <authorList>
            <person name="Batrich M."/>
            <person name="Hatzopoulos T."/>
            <person name="Putonti C."/>
        </authorList>
    </citation>
    <scope>NUCLEOTIDE SEQUENCE [LARGE SCALE GENOMIC DNA]</scope>
    <source>
        <strain evidence="10 11">MB-090714</strain>
    </source>
</reference>
<keyword evidence="6" id="KW-1133">Transmembrane helix</keyword>
<dbReference type="Gene3D" id="3.20.20.450">
    <property type="entry name" value="EAL domain"/>
    <property type="match status" value="1"/>
</dbReference>
<feature type="domain" description="MHYT" evidence="9">
    <location>
        <begin position="24"/>
        <end position="219"/>
    </location>
</feature>
<dbReference type="SMART" id="SM00267">
    <property type="entry name" value="GGDEF"/>
    <property type="match status" value="1"/>
</dbReference>
<dbReference type="SUPFAM" id="SSF55073">
    <property type="entry name" value="Nucleotide cyclase"/>
    <property type="match status" value="1"/>
</dbReference>
<dbReference type="InterPro" id="IPR001633">
    <property type="entry name" value="EAL_dom"/>
</dbReference>
<dbReference type="CDD" id="cd01948">
    <property type="entry name" value="EAL"/>
    <property type="match status" value="1"/>
</dbReference>
<dbReference type="InterPro" id="IPR005330">
    <property type="entry name" value="MHYT_dom"/>
</dbReference>
<dbReference type="RefSeq" id="WP_110683296.1">
    <property type="nucleotide sequence ID" value="NZ_QJRX01000007.1"/>
</dbReference>
<feature type="transmembrane region" description="Helical" evidence="6">
    <location>
        <begin position="236"/>
        <end position="258"/>
    </location>
</feature>
<comment type="subcellular location">
    <subcellularLocation>
        <location evidence="2">Cell inner membrane</location>
    </subcellularLocation>
</comment>
<dbReference type="GO" id="GO:0005886">
    <property type="term" value="C:plasma membrane"/>
    <property type="evidence" value="ECO:0007669"/>
    <property type="project" value="UniProtKB-SubCell"/>
</dbReference>
<dbReference type="NCBIfam" id="TIGR00254">
    <property type="entry name" value="GGDEF"/>
    <property type="match status" value="1"/>
</dbReference>
<evidence type="ECO:0000313" key="11">
    <source>
        <dbReference type="Proteomes" id="UP000248146"/>
    </source>
</evidence>
<dbReference type="Gene3D" id="3.30.70.270">
    <property type="match status" value="1"/>
</dbReference>
<feature type="transmembrane region" description="Helical" evidence="6">
    <location>
        <begin position="192"/>
        <end position="216"/>
    </location>
</feature>
<feature type="transmembrane region" description="Helical" evidence="6">
    <location>
        <begin position="97"/>
        <end position="117"/>
    </location>
</feature>
<keyword evidence="6" id="KW-0812">Transmembrane</keyword>
<dbReference type="SMART" id="SM00052">
    <property type="entry name" value="EAL"/>
    <property type="match status" value="1"/>
</dbReference>
<keyword evidence="6" id="KW-0472">Membrane</keyword>
<dbReference type="InterPro" id="IPR000160">
    <property type="entry name" value="GGDEF_dom"/>
</dbReference>
<dbReference type="PANTHER" id="PTHR33121:SF79">
    <property type="entry name" value="CYCLIC DI-GMP PHOSPHODIESTERASE PDED-RELATED"/>
    <property type="match status" value="1"/>
</dbReference>
<evidence type="ECO:0000256" key="3">
    <source>
        <dbReference type="ARBA" id="ARBA00012282"/>
    </source>
</evidence>
<dbReference type="Pfam" id="PF00990">
    <property type="entry name" value="GGDEF"/>
    <property type="match status" value="1"/>
</dbReference>
<evidence type="ECO:0000259" key="7">
    <source>
        <dbReference type="PROSITE" id="PS50883"/>
    </source>
</evidence>
<evidence type="ECO:0000256" key="2">
    <source>
        <dbReference type="ARBA" id="ARBA00004533"/>
    </source>
</evidence>
<dbReference type="FunFam" id="3.30.70.270:FF:000001">
    <property type="entry name" value="Diguanylate cyclase domain protein"/>
    <property type="match status" value="1"/>
</dbReference>
<comment type="caution">
    <text evidence="10">The sequence shown here is derived from an EMBL/GenBank/DDBJ whole genome shotgun (WGS) entry which is preliminary data.</text>
</comment>
<dbReference type="SUPFAM" id="SSF141868">
    <property type="entry name" value="EAL domain-like"/>
    <property type="match status" value="1"/>
</dbReference>
<evidence type="ECO:0000256" key="5">
    <source>
        <dbReference type="ARBA" id="ARBA00051114"/>
    </source>
</evidence>
<dbReference type="PROSITE" id="PS50883">
    <property type="entry name" value="EAL"/>
    <property type="match status" value="1"/>
</dbReference>
<dbReference type="CDD" id="cd01949">
    <property type="entry name" value="GGDEF"/>
    <property type="match status" value="1"/>
</dbReference>
<accession>A0A2V4L979</accession>
<comment type="cofactor">
    <cofactor evidence="1">
        <name>Mg(2+)</name>
        <dbReference type="ChEBI" id="CHEBI:18420"/>
    </cofactor>
</comment>
<feature type="domain" description="GGDEF" evidence="8">
    <location>
        <begin position="320"/>
        <end position="452"/>
    </location>
</feature>
<gene>
    <name evidence="10" type="ORF">DMO17_14990</name>
</gene>